<feature type="active site" description="Nucleophile" evidence="6">
    <location>
        <position position="215"/>
    </location>
</feature>
<evidence type="ECO:0000259" key="7">
    <source>
        <dbReference type="PROSITE" id="PS52029"/>
    </source>
</evidence>
<keyword evidence="3 6" id="KW-0133">Cell shape</keyword>
<dbReference type="EMBL" id="JBHUGF010000010">
    <property type="protein sequence ID" value="MFD1990847.1"/>
    <property type="molecule type" value="Genomic_DNA"/>
</dbReference>
<evidence type="ECO:0000256" key="1">
    <source>
        <dbReference type="ARBA" id="ARBA00004752"/>
    </source>
</evidence>
<evidence type="ECO:0000256" key="3">
    <source>
        <dbReference type="ARBA" id="ARBA00022960"/>
    </source>
</evidence>
<dbReference type="Pfam" id="PF03734">
    <property type="entry name" value="YkuD"/>
    <property type="match status" value="1"/>
</dbReference>
<dbReference type="SUPFAM" id="SSF141523">
    <property type="entry name" value="L,D-transpeptidase catalytic domain-like"/>
    <property type="match status" value="1"/>
</dbReference>
<dbReference type="InterPro" id="IPR005490">
    <property type="entry name" value="LD_TPept_cat_dom"/>
</dbReference>
<protein>
    <submittedName>
        <fullName evidence="8">L,D-transpeptidase</fullName>
    </submittedName>
</protein>
<reference evidence="9" key="1">
    <citation type="journal article" date="2019" name="Int. J. Syst. Evol. Microbiol.">
        <title>The Global Catalogue of Microorganisms (GCM) 10K type strain sequencing project: providing services to taxonomists for standard genome sequencing and annotation.</title>
        <authorList>
            <consortium name="The Broad Institute Genomics Platform"/>
            <consortium name="The Broad Institute Genome Sequencing Center for Infectious Disease"/>
            <person name="Wu L."/>
            <person name="Ma J."/>
        </authorList>
    </citation>
    <scope>NUCLEOTIDE SEQUENCE [LARGE SCALE GENOMIC DNA]</scope>
    <source>
        <strain evidence="9">CGMCC 1.15067</strain>
    </source>
</reference>
<comment type="caution">
    <text evidence="8">The sequence shown here is derived from an EMBL/GenBank/DDBJ whole genome shotgun (WGS) entry which is preliminary data.</text>
</comment>
<dbReference type="PANTHER" id="PTHR38589:SF1">
    <property type="entry name" value="BLR0621 PROTEIN"/>
    <property type="match status" value="1"/>
</dbReference>
<keyword evidence="4 6" id="KW-0573">Peptidoglycan synthesis</keyword>
<evidence type="ECO:0000256" key="6">
    <source>
        <dbReference type="PROSITE-ProRule" id="PRU01373"/>
    </source>
</evidence>
<keyword evidence="9" id="KW-1185">Reference proteome</keyword>
<organism evidence="8 9">
    <name type="scientific">Paenibacillus nicotianae</name>
    <dbReference type="NCBI Taxonomy" id="1526551"/>
    <lineage>
        <taxon>Bacteria</taxon>
        <taxon>Bacillati</taxon>
        <taxon>Bacillota</taxon>
        <taxon>Bacilli</taxon>
        <taxon>Bacillales</taxon>
        <taxon>Paenibacillaceae</taxon>
        <taxon>Paenibacillus</taxon>
    </lineage>
</organism>
<dbReference type="RefSeq" id="WP_379283372.1">
    <property type="nucleotide sequence ID" value="NZ_JBHUGF010000010.1"/>
</dbReference>
<keyword evidence="5 6" id="KW-0961">Cell wall biogenesis/degradation</keyword>
<name>A0ABW4UWQ4_9BACL</name>
<accession>A0ABW4UWQ4</accession>
<keyword evidence="2" id="KW-0808">Transferase</keyword>
<sequence length="246" mass="27236">MPNRSLFKWISLAIIIYTLSTIMNTTTSISVAASNPSATNQQDAYQQKLFQTFDQLHTEQVVLITAAHKNTIKGTLQIYTKQNGQWISQLSAIPVVLGKRGLGKTKEGDGKTPLGTYSLGTAFGTAPKPEGLQVDYQQHTAQDYWVDDVNAKEYNQKVTESGDPNQRWASYEKMNNPLYKYGMVVNYNINPIVKGKGSAIFVHKWRSSNQPTDGCIALSEANLLKVLKAIDPAKSPKIRIGTVNAR</sequence>
<dbReference type="InterPro" id="IPR038063">
    <property type="entry name" value="Transpep_catalytic_dom"/>
</dbReference>
<comment type="pathway">
    <text evidence="1 6">Cell wall biogenesis; peptidoglycan biosynthesis.</text>
</comment>
<feature type="domain" description="L,D-TPase catalytic" evidence="7">
    <location>
        <begin position="65"/>
        <end position="241"/>
    </location>
</feature>
<dbReference type="CDD" id="cd16913">
    <property type="entry name" value="YkuD_like"/>
    <property type="match status" value="1"/>
</dbReference>
<proteinExistence type="predicted"/>
<dbReference type="Proteomes" id="UP001597403">
    <property type="component" value="Unassembled WGS sequence"/>
</dbReference>
<evidence type="ECO:0000256" key="4">
    <source>
        <dbReference type="ARBA" id="ARBA00022984"/>
    </source>
</evidence>
<feature type="active site" description="Proton donor/acceptor" evidence="6">
    <location>
        <position position="203"/>
    </location>
</feature>
<evidence type="ECO:0000256" key="2">
    <source>
        <dbReference type="ARBA" id="ARBA00022679"/>
    </source>
</evidence>
<evidence type="ECO:0000313" key="9">
    <source>
        <dbReference type="Proteomes" id="UP001597403"/>
    </source>
</evidence>
<evidence type="ECO:0000313" key="8">
    <source>
        <dbReference type="EMBL" id="MFD1990847.1"/>
    </source>
</evidence>
<evidence type="ECO:0000256" key="5">
    <source>
        <dbReference type="ARBA" id="ARBA00023316"/>
    </source>
</evidence>
<gene>
    <name evidence="8" type="ORF">ACFSGI_12815</name>
</gene>
<dbReference type="PANTHER" id="PTHR38589">
    <property type="entry name" value="BLR0621 PROTEIN"/>
    <property type="match status" value="1"/>
</dbReference>
<dbReference type="PROSITE" id="PS52029">
    <property type="entry name" value="LD_TPASE"/>
    <property type="match status" value="1"/>
</dbReference>